<evidence type="ECO:0000313" key="3">
    <source>
        <dbReference type="Proteomes" id="UP001428817"/>
    </source>
</evidence>
<proteinExistence type="predicted"/>
<dbReference type="InterPro" id="IPR029058">
    <property type="entry name" value="AB_hydrolase_fold"/>
</dbReference>
<dbReference type="SUPFAM" id="SSF53474">
    <property type="entry name" value="alpha/beta-Hydrolases"/>
    <property type="match status" value="1"/>
</dbReference>
<dbReference type="InterPro" id="IPR050266">
    <property type="entry name" value="AB_hydrolase_sf"/>
</dbReference>
<dbReference type="InterPro" id="IPR000073">
    <property type="entry name" value="AB_hydrolase_1"/>
</dbReference>
<dbReference type="GO" id="GO:0016787">
    <property type="term" value="F:hydrolase activity"/>
    <property type="evidence" value="ECO:0007669"/>
    <property type="project" value="UniProtKB-KW"/>
</dbReference>
<protein>
    <submittedName>
        <fullName evidence="2">Alpha/beta hydrolase</fullName>
    </submittedName>
</protein>
<comment type="caution">
    <text evidence="2">The sequence shown here is derived from an EMBL/GenBank/DDBJ whole genome shotgun (WGS) entry which is preliminary data.</text>
</comment>
<gene>
    <name evidence="2" type="ORF">GCM10023321_49260</name>
</gene>
<sequence>MAGSSIVFAPTAAASDDVVKVPVSFEVTNSNESKVACTSDGRRYTVRGLIVAPRSALSGDHGALTIYSHGLSYTGQSYFHFTDVPGYDYVTEQAKAGHASLAFDLPGYGASDVVKDGHDICSGSEATIIHQMVGQLRSGRYHADGHDAVSFKKIALAGHSASGLTAQAEAYSFHDIDALIVMAYADQGFSPRLLATTAQTLTRCTLGGEPKKDSPGTTGYAYFGQTDEDYRSEHLYDTDPDVAEAATANRVKNPCGRIGSVAATVASDVALLAAVHVPVLLVYGQNDALFQDNAVGTRRQKAHFVGSGDVTDVFLPGTGHAQTLGRSAPKMRAAVSDWLAARGF</sequence>
<dbReference type="Pfam" id="PF12697">
    <property type="entry name" value="Abhydrolase_6"/>
    <property type="match status" value="1"/>
</dbReference>
<dbReference type="EMBL" id="BAABJP010000029">
    <property type="protein sequence ID" value="GAA5163005.1"/>
    <property type="molecule type" value="Genomic_DNA"/>
</dbReference>
<accession>A0ABP9QJI1</accession>
<feature type="domain" description="AB hydrolase-1" evidence="1">
    <location>
        <begin position="69"/>
        <end position="321"/>
    </location>
</feature>
<name>A0ABP9QJI1_9PSEU</name>
<dbReference type="Proteomes" id="UP001428817">
    <property type="component" value="Unassembled WGS sequence"/>
</dbReference>
<dbReference type="PANTHER" id="PTHR43798">
    <property type="entry name" value="MONOACYLGLYCEROL LIPASE"/>
    <property type="match status" value="1"/>
</dbReference>
<reference evidence="3" key="1">
    <citation type="journal article" date="2019" name="Int. J. Syst. Evol. Microbiol.">
        <title>The Global Catalogue of Microorganisms (GCM) 10K type strain sequencing project: providing services to taxonomists for standard genome sequencing and annotation.</title>
        <authorList>
            <consortium name="The Broad Institute Genomics Platform"/>
            <consortium name="The Broad Institute Genome Sequencing Center for Infectious Disease"/>
            <person name="Wu L."/>
            <person name="Ma J."/>
        </authorList>
    </citation>
    <scope>NUCLEOTIDE SEQUENCE [LARGE SCALE GENOMIC DNA]</scope>
    <source>
        <strain evidence="3">JCM 18303</strain>
    </source>
</reference>
<organism evidence="2 3">
    <name type="scientific">Pseudonocardia eucalypti</name>
    <dbReference type="NCBI Taxonomy" id="648755"/>
    <lineage>
        <taxon>Bacteria</taxon>
        <taxon>Bacillati</taxon>
        <taxon>Actinomycetota</taxon>
        <taxon>Actinomycetes</taxon>
        <taxon>Pseudonocardiales</taxon>
        <taxon>Pseudonocardiaceae</taxon>
        <taxon>Pseudonocardia</taxon>
    </lineage>
</organism>
<keyword evidence="3" id="KW-1185">Reference proteome</keyword>
<dbReference type="Gene3D" id="3.40.50.1820">
    <property type="entry name" value="alpha/beta hydrolase"/>
    <property type="match status" value="1"/>
</dbReference>
<dbReference type="PANTHER" id="PTHR43798:SF33">
    <property type="entry name" value="HYDROLASE, PUTATIVE (AFU_ORTHOLOGUE AFUA_2G14860)-RELATED"/>
    <property type="match status" value="1"/>
</dbReference>
<evidence type="ECO:0000259" key="1">
    <source>
        <dbReference type="Pfam" id="PF12697"/>
    </source>
</evidence>
<evidence type="ECO:0000313" key="2">
    <source>
        <dbReference type="EMBL" id="GAA5163005.1"/>
    </source>
</evidence>
<keyword evidence="2" id="KW-0378">Hydrolase</keyword>